<evidence type="ECO:0000256" key="4">
    <source>
        <dbReference type="PIRNR" id="PIRNR006181"/>
    </source>
</evidence>
<dbReference type="GO" id="GO:0016829">
    <property type="term" value="F:lyase activity"/>
    <property type="evidence" value="ECO:0007669"/>
    <property type="project" value="UniProtKB-KW"/>
</dbReference>
<dbReference type="NCBIfam" id="TIGR00011">
    <property type="entry name" value="YbaK_EbsC"/>
    <property type="match status" value="1"/>
</dbReference>
<comment type="similarity">
    <text evidence="1 4">Belongs to the prolyl-tRNA editing family. YbaK/EbsC subfamily.</text>
</comment>
<keyword evidence="2 4" id="KW-0648">Protein biosynthesis</keyword>
<dbReference type="EMBL" id="FRAC01000006">
    <property type="protein sequence ID" value="SHJ49732.1"/>
    <property type="molecule type" value="Genomic_DNA"/>
</dbReference>
<dbReference type="InterPro" id="IPR004369">
    <property type="entry name" value="Prolyl-tRNA_editing_YbaK/EbsC"/>
</dbReference>
<accession>A0A1M6JSY8</accession>
<dbReference type="PANTHER" id="PTHR30411:SF0">
    <property type="entry name" value="CYS-TRNA(PRO)_CYS-TRNA(CYS) DEACYLASE YBAK"/>
    <property type="match status" value="1"/>
</dbReference>
<dbReference type="CDD" id="cd00002">
    <property type="entry name" value="YbaK_deacylase"/>
    <property type="match status" value="1"/>
</dbReference>
<proteinExistence type="inferred from homology"/>
<dbReference type="GO" id="GO:0006412">
    <property type="term" value="P:translation"/>
    <property type="evidence" value="ECO:0007669"/>
    <property type="project" value="UniProtKB-KW"/>
</dbReference>
<keyword evidence="3 4" id="KW-0456">Lyase</keyword>
<organism evidence="6 7">
    <name type="scientific">Anaerocolumna jejuensis DSM 15929</name>
    <dbReference type="NCBI Taxonomy" id="1121322"/>
    <lineage>
        <taxon>Bacteria</taxon>
        <taxon>Bacillati</taxon>
        <taxon>Bacillota</taxon>
        <taxon>Clostridia</taxon>
        <taxon>Lachnospirales</taxon>
        <taxon>Lachnospiraceae</taxon>
        <taxon>Anaerocolumna</taxon>
    </lineage>
</organism>
<dbReference type="EC" id="4.2.-.-" evidence="4"/>
<dbReference type="RefSeq" id="WP_073271976.1">
    <property type="nucleotide sequence ID" value="NZ_FRAC01000006.1"/>
</dbReference>
<reference evidence="6 7" key="1">
    <citation type="submission" date="2016-11" db="EMBL/GenBank/DDBJ databases">
        <authorList>
            <person name="Jaros S."/>
            <person name="Januszkiewicz K."/>
            <person name="Wedrychowicz H."/>
        </authorList>
    </citation>
    <scope>NUCLEOTIDE SEQUENCE [LARGE SCALE GENOMIC DNA]</scope>
    <source>
        <strain evidence="6 7">DSM 15929</strain>
    </source>
</reference>
<dbReference type="PANTHER" id="PTHR30411">
    <property type="entry name" value="CYTOPLASMIC PROTEIN"/>
    <property type="match status" value="1"/>
</dbReference>
<dbReference type="SUPFAM" id="SSF55826">
    <property type="entry name" value="YbaK/ProRS associated domain"/>
    <property type="match status" value="1"/>
</dbReference>
<dbReference type="InterPro" id="IPR007214">
    <property type="entry name" value="YbaK/aa-tRNA-synth-assoc-dom"/>
</dbReference>
<sequence>MNKLGKNKTNAARLLEQAGISYETYEYEPDENNLSGEHVAAQIGIPPAQVFKTLVARGKEEIYVFCIPVKEELNLKKAAQVTGEKKIEMVHQKDLLGLTGYIRGGCSPIGMKKKYPTFMDETAQLFDTVTVSAGVRGLQLEADPVSLMKFVQGIFADLTD</sequence>
<dbReference type="Proteomes" id="UP000184386">
    <property type="component" value="Unassembled WGS sequence"/>
</dbReference>
<dbReference type="STRING" id="1121322.SAMN02745136_00191"/>
<protein>
    <recommendedName>
        <fullName evidence="4">Cys-tRNA(Pro)/Cys-tRNA(Cys) deacylase</fullName>
        <ecNumber evidence="4">4.2.-.-</ecNumber>
    </recommendedName>
</protein>
<evidence type="ECO:0000313" key="6">
    <source>
        <dbReference type="EMBL" id="SHJ49732.1"/>
    </source>
</evidence>
<name>A0A1M6JSY8_9FIRM</name>
<dbReference type="GO" id="GO:0002161">
    <property type="term" value="F:aminoacyl-tRNA deacylase activity"/>
    <property type="evidence" value="ECO:0007669"/>
    <property type="project" value="InterPro"/>
</dbReference>
<dbReference type="AlphaFoldDB" id="A0A1M6JSY8"/>
<gene>
    <name evidence="6" type="ORF">SAMN02745136_00191</name>
</gene>
<evidence type="ECO:0000259" key="5">
    <source>
        <dbReference type="Pfam" id="PF04073"/>
    </source>
</evidence>
<feature type="domain" description="YbaK/aminoacyl-tRNA synthetase-associated" evidence="5">
    <location>
        <begin position="37"/>
        <end position="150"/>
    </location>
</feature>
<dbReference type="Gene3D" id="3.90.960.10">
    <property type="entry name" value="YbaK/aminoacyl-tRNA synthetase-associated domain"/>
    <property type="match status" value="1"/>
</dbReference>
<dbReference type="Pfam" id="PF04073">
    <property type="entry name" value="tRNA_edit"/>
    <property type="match status" value="1"/>
</dbReference>
<evidence type="ECO:0000256" key="3">
    <source>
        <dbReference type="ARBA" id="ARBA00023239"/>
    </source>
</evidence>
<keyword evidence="7" id="KW-1185">Reference proteome</keyword>
<dbReference type="PIRSF" id="PIRSF006181">
    <property type="entry name" value="EbsC_YbaK"/>
    <property type="match status" value="1"/>
</dbReference>
<evidence type="ECO:0000256" key="2">
    <source>
        <dbReference type="ARBA" id="ARBA00022917"/>
    </source>
</evidence>
<evidence type="ECO:0000313" key="7">
    <source>
        <dbReference type="Proteomes" id="UP000184386"/>
    </source>
</evidence>
<evidence type="ECO:0000256" key="1">
    <source>
        <dbReference type="ARBA" id="ARBA00009798"/>
    </source>
</evidence>
<dbReference type="OrthoDB" id="9809296at2"/>
<dbReference type="InterPro" id="IPR036754">
    <property type="entry name" value="YbaK/aa-tRNA-synt-asso_dom_sf"/>
</dbReference>